<reference evidence="5" key="2">
    <citation type="journal article" date="2021" name="PeerJ">
        <title>Extensive microbial diversity within the chicken gut microbiome revealed by metagenomics and culture.</title>
        <authorList>
            <person name="Gilroy R."/>
            <person name="Ravi A."/>
            <person name="Getino M."/>
            <person name="Pursley I."/>
            <person name="Horton D.L."/>
            <person name="Alikhan N.F."/>
            <person name="Baker D."/>
            <person name="Gharbi K."/>
            <person name="Hall N."/>
            <person name="Watson M."/>
            <person name="Adriaenssens E.M."/>
            <person name="Foster-Nyarko E."/>
            <person name="Jarju S."/>
            <person name="Secka A."/>
            <person name="Antonio M."/>
            <person name="Oren A."/>
            <person name="Chaudhuri R.R."/>
            <person name="La Ragione R."/>
            <person name="Hildebrand F."/>
            <person name="Pallen M.J."/>
        </authorList>
    </citation>
    <scope>NUCLEOTIDE SEQUENCE</scope>
    <source>
        <strain evidence="5">ChiBcec15-4380</strain>
    </source>
</reference>
<evidence type="ECO:0000313" key="5">
    <source>
        <dbReference type="EMBL" id="HIR50312.1"/>
    </source>
</evidence>
<comment type="caution">
    <text evidence="5">The sequence shown here is derived from an EMBL/GenBank/DDBJ whole genome shotgun (WGS) entry which is preliminary data.</text>
</comment>
<feature type="transmembrane region" description="Helical" evidence="3">
    <location>
        <begin position="83"/>
        <end position="103"/>
    </location>
</feature>
<dbReference type="EMBL" id="DVHE01000022">
    <property type="protein sequence ID" value="HIR50312.1"/>
    <property type="molecule type" value="Genomic_DNA"/>
</dbReference>
<name>A0A9D1DGQ9_9FIRM</name>
<dbReference type="InterPro" id="IPR041916">
    <property type="entry name" value="Anti_sigma_zinc_sf"/>
</dbReference>
<gene>
    <name evidence="5" type="ORF">IAA53_03350</name>
</gene>
<feature type="domain" description="Putative zinc-finger" evidence="4">
    <location>
        <begin position="3"/>
        <end position="37"/>
    </location>
</feature>
<dbReference type="AlphaFoldDB" id="A0A9D1DGQ9"/>
<dbReference type="Gene3D" id="1.10.10.1320">
    <property type="entry name" value="Anti-sigma factor, zinc-finger domain"/>
    <property type="match status" value="1"/>
</dbReference>
<dbReference type="Proteomes" id="UP000824239">
    <property type="component" value="Unassembled WGS sequence"/>
</dbReference>
<reference evidence="5" key="1">
    <citation type="submission" date="2020-10" db="EMBL/GenBank/DDBJ databases">
        <authorList>
            <person name="Gilroy R."/>
        </authorList>
    </citation>
    <scope>NUCLEOTIDE SEQUENCE</scope>
    <source>
        <strain evidence="5">ChiBcec15-4380</strain>
    </source>
</reference>
<sequence>MTCEDALALLSGHLDGENTQEEEQALLAHLEVCDECRALLEAFEEADAGVLALEAEPPQELRGQIMEKVRRESARPKKRVKPWAVPAVAAAAVVAILLGTGILSQPQLQFTADSAANTTASLARAETTMDTAAPYAAADAASEAPALEKEMLEPEMAMASDEAASSEEMDSAVQADTTTETTTESVELPVDAVDSTSVAQEIAQTRQARVIVLSAMEPEFAEYTQEYLENGSVLVTLKDAAACEQLQTAYPDAPVFEPASGQAEQYFALVLEP</sequence>
<accession>A0A9D1DGQ9</accession>
<dbReference type="Pfam" id="PF13490">
    <property type="entry name" value="zf-HC2"/>
    <property type="match status" value="1"/>
</dbReference>
<evidence type="ECO:0000313" key="6">
    <source>
        <dbReference type="Proteomes" id="UP000824239"/>
    </source>
</evidence>
<evidence type="ECO:0000259" key="4">
    <source>
        <dbReference type="Pfam" id="PF13490"/>
    </source>
</evidence>
<evidence type="ECO:0000256" key="3">
    <source>
        <dbReference type="SAM" id="Phobius"/>
    </source>
</evidence>
<evidence type="ECO:0000256" key="2">
    <source>
        <dbReference type="ARBA" id="ARBA00024438"/>
    </source>
</evidence>
<protein>
    <recommendedName>
        <fullName evidence="2">Anti-sigma-W factor RsiW</fullName>
    </recommendedName>
</protein>
<organism evidence="5 6">
    <name type="scientific">Candidatus Avoscillospira avicola</name>
    <dbReference type="NCBI Taxonomy" id="2840706"/>
    <lineage>
        <taxon>Bacteria</taxon>
        <taxon>Bacillati</taxon>
        <taxon>Bacillota</taxon>
        <taxon>Clostridia</taxon>
        <taxon>Eubacteriales</taxon>
        <taxon>Oscillospiraceae</taxon>
        <taxon>Oscillospiraceae incertae sedis</taxon>
        <taxon>Candidatus Avoscillospira</taxon>
    </lineage>
</organism>
<keyword evidence="3" id="KW-0472">Membrane</keyword>
<keyword evidence="3" id="KW-0812">Transmembrane</keyword>
<proteinExistence type="inferred from homology"/>
<keyword evidence="3" id="KW-1133">Transmembrane helix</keyword>
<evidence type="ECO:0000256" key="1">
    <source>
        <dbReference type="ARBA" id="ARBA00024353"/>
    </source>
</evidence>
<dbReference type="InterPro" id="IPR027383">
    <property type="entry name" value="Znf_put"/>
</dbReference>
<comment type="similarity">
    <text evidence="1">Belongs to the zinc-associated anti-sigma factor (ZAS) superfamily. Anti-sigma-W factor family.</text>
</comment>